<dbReference type="InterPro" id="IPR000160">
    <property type="entry name" value="GGDEF_dom"/>
</dbReference>
<evidence type="ECO:0000256" key="1">
    <source>
        <dbReference type="ARBA" id="ARBA00012528"/>
    </source>
</evidence>
<feature type="transmembrane region" description="Helical" evidence="3">
    <location>
        <begin position="6"/>
        <end position="28"/>
    </location>
</feature>
<keyword evidence="3" id="KW-0472">Membrane</keyword>
<organism evidence="5 6">
    <name type="scientific">Paenacidovorax monticola</name>
    <dbReference type="NCBI Taxonomy" id="1926868"/>
    <lineage>
        <taxon>Bacteria</taxon>
        <taxon>Pseudomonadati</taxon>
        <taxon>Pseudomonadota</taxon>
        <taxon>Betaproteobacteria</taxon>
        <taxon>Burkholderiales</taxon>
        <taxon>Comamonadaceae</taxon>
        <taxon>Paenacidovorax</taxon>
    </lineage>
</organism>
<evidence type="ECO:0000313" key="6">
    <source>
        <dbReference type="Proteomes" id="UP000516057"/>
    </source>
</evidence>
<feature type="transmembrane region" description="Helical" evidence="3">
    <location>
        <begin position="147"/>
        <end position="167"/>
    </location>
</feature>
<keyword evidence="3" id="KW-1133">Transmembrane helix</keyword>
<proteinExistence type="predicted"/>
<evidence type="ECO:0000256" key="3">
    <source>
        <dbReference type="SAM" id="Phobius"/>
    </source>
</evidence>
<accession>A0A7H0HD85</accession>
<dbReference type="GO" id="GO:1902201">
    <property type="term" value="P:negative regulation of bacterial-type flagellum-dependent cell motility"/>
    <property type="evidence" value="ECO:0007669"/>
    <property type="project" value="TreeGrafter"/>
</dbReference>
<dbReference type="InterPro" id="IPR050469">
    <property type="entry name" value="Diguanylate_Cyclase"/>
</dbReference>
<feature type="transmembrane region" description="Helical" evidence="3">
    <location>
        <begin position="35"/>
        <end position="55"/>
    </location>
</feature>
<dbReference type="FunFam" id="3.30.70.270:FF:000001">
    <property type="entry name" value="Diguanylate cyclase domain protein"/>
    <property type="match status" value="1"/>
</dbReference>
<dbReference type="SUPFAM" id="SSF55073">
    <property type="entry name" value="Nucleotide cyclase"/>
    <property type="match status" value="1"/>
</dbReference>
<evidence type="ECO:0000256" key="2">
    <source>
        <dbReference type="ARBA" id="ARBA00034247"/>
    </source>
</evidence>
<dbReference type="GO" id="GO:0052621">
    <property type="term" value="F:diguanylate cyclase activity"/>
    <property type="evidence" value="ECO:0007669"/>
    <property type="project" value="UniProtKB-EC"/>
</dbReference>
<dbReference type="PANTHER" id="PTHR45138:SF9">
    <property type="entry name" value="DIGUANYLATE CYCLASE DGCM-RELATED"/>
    <property type="match status" value="1"/>
</dbReference>
<dbReference type="GO" id="GO:0043709">
    <property type="term" value="P:cell adhesion involved in single-species biofilm formation"/>
    <property type="evidence" value="ECO:0007669"/>
    <property type="project" value="TreeGrafter"/>
</dbReference>
<reference evidence="5 6" key="1">
    <citation type="submission" date="2020-08" db="EMBL/GenBank/DDBJ databases">
        <title>Genome sequence of Acidovorax monticola KACC 19171T.</title>
        <authorList>
            <person name="Hyun D.-W."/>
            <person name="Bae J.-W."/>
        </authorList>
    </citation>
    <scope>NUCLEOTIDE SEQUENCE [LARGE SCALE GENOMIC DNA]</scope>
    <source>
        <strain evidence="5 6">KACC 19171</strain>
    </source>
</reference>
<feature type="domain" description="GGDEF" evidence="4">
    <location>
        <begin position="249"/>
        <end position="383"/>
    </location>
</feature>
<dbReference type="InterPro" id="IPR029787">
    <property type="entry name" value="Nucleotide_cyclase"/>
</dbReference>
<keyword evidence="3" id="KW-0812">Transmembrane</keyword>
<dbReference type="CDD" id="cd01949">
    <property type="entry name" value="GGDEF"/>
    <property type="match status" value="1"/>
</dbReference>
<keyword evidence="6" id="KW-1185">Reference proteome</keyword>
<dbReference type="EMBL" id="CP060790">
    <property type="protein sequence ID" value="QNP58501.1"/>
    <property type="molecule type" value="Genomic_DNA"/>
</dbReference>
<dbReference type="InterPro" id="IPR043128">
    <property type="entry name" value="Rev_trsase/Diguanyl_cyclase"/>
</dbReference>
<dbReference type="PROSITE" id="PS50887">
    <property type="entry name" value="GGDEF"/>
    <property type="match status" value="1"/>
</dbReference>
<dbReference type="PANTHER" id="PTHR45138">
    <property type="entry name" value="REGULATORY COMPONENTS OF SENSORY TRANSDUCTION SYSTEM"/>
    <property type="match status" value="1"/>
</dbReference>
<dbReference type="SMART" id="SM00267">
    <property type="entry name" value="GGDEF"/>
    <property type="match status" value="1"/>
</dbReference>
<comment type="catalytic activity">
    <reaction evidence="2">
        <text>2 GTP = 3',3'-c-di-GMP + 2 diphosphate</text>
        <dbReference type="Rhea" id="RHEA:24898"/>
        <dbReference type="ChEBI" id="CHEBI:33019"/>
        <dbReference type="ChEBI" id="CHEBI:37565"/>
        <dbReference type="ChEBI" id="CHEBI:58805"/>
        <dbReference type="EC" id="2.7.7.65"/>
    </reaction>
</comment>
<evidence type="ECO:0000313" key="5">
    <source>
        <dbReference type="EMBL" id="QNP58501.1"/>
    </source>
</evidence>
<dbReference type="EC" id="2.7.7.65" evidence="1"/>
<dbReference type="Gene3D" id="3.30.70.270">
    <property type="match status" value="1"/>
</dbReference>
<feature type="transmembrane region" description="Helical" evidence="3">
    <location>
        <begin position="92"/>
        <end position="110"/>
    </location>
</feature>
<dbReference type="NCBIfam" id="TIGR00254">
    <property type="entry name" value="GGDEF"/>
    <property type="match status" value="1"/>
</dbReference>
<dbReference type="Pfam" id="PF00990">
    <property type="entry name" value="GGDEF"/>
    <property type="match status" value="1"/>
</dbReference>
<feature type="transmembrane region" description="Helical" evidence="3">
    <location>
        <begin position="61"/>
        <end position="80"/>
    </location>
</feature>
<gene>
    <name evidence="5" type="ORF">H9L24_15975</name>
</gene>
<dbReference type="Proteomes" id="UP000516057">
    <property type="component" value="Chromosome"/>
</dbReference>
<evidence type="ECO:0000259" key="4">
    <source>
        <dbReference type="PROSITE" id="PS50887"/>
    </source>
</evidence>
<feature type="transmembrane region" description="Helical" evidence="3">
    <location>
        <begin position="116"/>
        <end position="135"/>
    </location>
</feature>
<dbReference type="KEGG" id="amon:H9L24_15975"/>
<name>A0A7H0HD85_9BURK</name>
<dbReference type="AlphaFoldDB" id="A0A7H0HD85"/>
<dbReference type="GO" id="GO:0005886">
    <property type="term" value="C:plasma membrane"/>
    <property type="evidence" value="ECO:0007669"/>
    <property type="project" value="TreeGrafter"/>
</dbReference>
<feature type="transmembrane region" description="Helical" evidence="3">
    <location>
        <begin position="187"/>
        <end position="207"/>
    </location>
</feature>
<sequence>MQADVPTMLLMIIACSVIMAGALAVVGWGQRRDGMGCWAAGLLLHSVAYVLLSLRGRIPDLLSIVVANGLIAGAFAALLAAVHQFQSRPWPLWRMALPVAIVVLAFPFLLDQYAARVALGSTVYTVQIGLLLWALGSPGHIAPGRGAVLLMAGLALQALVLLVRVGAALWGAEQPSGLLQSGTVQSLTFLTSFVTVLTASLGFVFMSKDRLDDGNRRMAAIDPLTGAANRRSIILALDRDVARAVRMRESLALMMVDIDHFKRVNDEYGHLAGDHVLCHVVDVLRDRVRTQDMVGRYGGEEFLVLLPDTGLKGAAELARQLCHSVEQSPCIWEGKPLFVTVSIGVFGARMEPGDSWDMLIDAADRAMYRAKQNGRNRVEAVADLRRLASRPSLRDNPDTFPSSML</sequence>
<protein>
    <recommendedName>
        <fullName evidence="1">diguanylate cyclase</fullName>
        <ecNumber evidence="1">2.7.7.65</ecNumber>
    </recommendedName>
</protein>